<dbReference type="Pfam" id="PF02541">
    <property type="entry name" value="Ppx-GppA"/>
    <property type="match status" value="1"/>
</dbReference>
<organism evidence="2 3">
    <name type="scientific">Sorangium cellulosum</name>
    <name type="common">Polyangium cellulosum</name>
    <dbReference type="NCBI Taxonomy" id="56"/>
    <lineage>
        <taxon>Bacteria</taxon>
        <taxon>Pseudomonadati</taxon>
        <taxon>Myxococcota</taxon>
        <taxon>Polyangia</taxon>
        <taxon>Polyangiales</taxon>
        <taxon>Polyangiaceae</taxon>
        <taxon>Sorangium</taxon>
    </lineage>
</organism>
<dbReference type="InterPro" id="IPR050273">
    <property type="entry name" value="GppA/Ppx_hydrolase"/>
</dbReference>
<reference evidence="2 3" key="1">
    <citation type="submission" date="2015-09" db="EMBL/GenBank/DDBJ databases">
        <title>Sorangium comparison.</title>
        <authorList>
            <person name="Zaburannyi N."/>
            <person name="Bunk B."/>
            <person name="Overmann J."/>
            <person name="Mueller R."/>
        </authorList>
    </citation>
    <scope>NUCLEOTIDE SEQUENCE [LARGE SCALE GENOMIC DNA]</scope>
    <source>
        <strain evidence="2 3">So ce26</strain>
    </source>
</reference>
<dbReference type="Proteomes" id="UP000238348">
    <property type="component" value="Chromosome"/>
</dbReference>
<dbReference type="CDD" id="cd24054">
    <property type="entry name" value="ASKHA_NBD_AaPPX-GppA_MtPPX2-like"/>
    <property type="match status" value="1"/>
</dbReference>
<dbReference type="OrthoDB" id="9793035at2"/>
<feature type="domain" description="Ppx/GppA phosphatase N-terminal" evidence="1">
    <location>
        <begin position="17"/>
        <end position="285"/>
    </location>
</feature>
<evidence type="ECO:0000313" key="3">
    <source>
        <dbReference type="Proteomes" id="UP000238348"/>
    </source>
</evidence>
<dbReference type="InterPro" id="IPR003695">
    <property type="entry name" value="Ppx_GppA_N"/>
</dbReference>
<dbReference type="InterPro" id="IPR043129">
    <property type="entry name" value="ATPase_NBD"/>
</dbReference>
<dbReference type="PANTHER" id="PTHR30005">
    <property type="entry name" value="EXOPOLYPHOSPHATASE"/>
    <property type="match status" value="1"/>
</dbReference>
<dbReference type="EMBL" id="CP012673">
    <property type="protein sequence ID" value="AUX40816.1"/>
    <property type="molecule type" value="Genomic_DNA"/>
</dbReference>
<dbReference type="Gene3D" id="3.30.420.40">
    <property type="match status" value="1"/>
</dbReference>
<evidence type="ECO:0000313" key="2">
    <source>
        <dbReference type="EMBL" id="AUX40816.1"/>
    </source>
</evidence>
<dbReference type="GO" id="GO:0016462">
    <property type="term" value="F:pyrophosphatase activity"/>
    <property type="evidence" value="ECO:0007669"/>
    <property type="project" value="TreeGrafter"/>
</dbReference>
<dbReference type="AlphaFoldDB" id="A0A2L0ENF0"/>
<proteinExistence type="predicted"/>
<protein>
    <submittedName>
        <fullName evidence="2">Phosphatase</fullName>
    </submittedName>
</protein>
<name>A0A2L0ENF0_SORCE</name>
<dbReference type="Gene3D" id="3.30.420.150">
    <property type="entry name" value="Exopolyphosphatase. Domain 2"/>
    <property type="match status" value="1"/>
</dbReference>
<gene>
    <name evidence="2" type="ORF">SOCE26_022170</name>
</gene>
<accession>A0A2L0ENF0</accession>
<sequence>MSVAAIDIGTNSVLLLIAERRGGELVALIDRATITRLGQGVDAARALAPEAVERTLACLARYGEELRSLGVERVDAVGTSAMRDAAGGEAFIARARELIGVAPRVISGPEEAELTFAGALTGLDLPAGAPRIVFDVGGGSTEIIVGTAAGEVEQAVSLDVGAVRLTERHVRADPPAEADLAAVRAASRAALATVRAEPLRAAPILVGVAGTVTTLAALARDVVPYDGARVHGARLSGAEIAALTARLASAPLAARRQLPALDPARADVIVAGSALVEEILAWASKLAGAPVDLVVSDRGVRWGLAERLCPS</sequence>
<evidence type="ECO:0000259" key="1">
    <source>
        <dbReference type="Pfam" id="PF02541"/>
    </source>
</evidence>
<dbReference type="PANTHER" id="PTHR30005:SF13">
    <property type="entry name" value="EXOPOLYPHOSPHATASE 2"/>
    <property type="match status" value="1"/>
</dbReference>
<dbReference type="SUPFAM" id="SSF53067">
    <property type="entry name" value="Actin-like ATPase domain"/>
    <property type="match status" value="2"/>
</dbReference>